<dbReference type="GO" id="GO:1990961">
    <property type="term" value="P:xenobiotic detoxification by transmembrane export across the plasma membrane"/>
    <property type="evidence" value="ECO:0007669"/>
    <property type="project" value="InterPro"/>
</dbReference>
<sequence>MSYGSIPVGANRRGSHGGTSVPRIDEEGDDKEEDEAEPSWTERLQESKVLLKYTAPVFAFASALDSLLPQAWTSDNPRNVGLWTQRMVVVMSFTIILSVAILCIWHSAESILLVLRQEPEIARLAGIYLKWLSIGLPAYSFNVVIRRYFQAQGLMHVPSLIIGIIAPINALLNWILELPQVRRRTLATAISFNLIAVCSVVYGLLYTPGTAWHPIGRRSFRSLGTLVQLGLAGTGQIASEWWSWELVGLAASQLGPVALAAQSVLLVSSSTSYQAPFALGVATTVRIGNLLGSGHGKKARIAAEVSLVLSLIFALCLSFFFLVFRKRWGYLFNNDETVIRLVGDIMPLVALFQIVDGMNAVTGGALRARGKQSLGALVNVTAYYVVGIPLGIYLAFWWNMELRGLWIGLATALFYSAVVSAYVILRTNWSKEVLRVRARLEEDGKLPHEVAVTATTFIPPPTHPIAAPTFCCPYSPSFYSYDPYELQRIRQAEEHRPEYERRREAEARYRRQQEIEARRRKFSEPAQARPPRVRLTQPLEREGGRPQSMFGGDVQDLFDALYGDRTHRNPSSSYGRRAKSSDSRARQKRVDPIWTPEAEMQEPEGSAVSDTGDTGSTVVPVSIPDPSAHATSESTIDVKTEEPSAETNQSQSAISDILKSFSDLKSSFTFPEKLDFLNSPDDADAVTPKLAYTRNNAPLHQQEHLLMGLLTKLDAVESYGQETIRKARKDAVLLIERELEELDVKKLQKWREQFKDVSTATLRDVDTEMAGTAPELTLETQPEVDPASIPLPRDEDCEPHSPTNVTSVASSDSVVTPIAQDSDQPSVLGSAESGKREVAQEDPPVSVAEQADSRTGMVE</sequence>
<evidence type="ECO:0000256" key="7">
    <source>
        <dbReference type="SAM" id="Phobius"/>
    </source>
</evidence>
<dbReference type="InterPro" id="IPR045069">
    <property type="entry name" value="MATE_euk"/>
</dbReference>
<feature type="compositionally biased region" description="Low complexity" evidence="6">
    <location>
        <begin position="803"/>
        <end position="816"/>
    </location>
</feature>
<feature type="domain" description="BAG" evidence="8">
    <location>
        <begin position="705"/>
        <end position="746"/>
    </location>
</feature>
<feature type="region of interest" description="Disordered" evidence="6">
    <location>
        <begin position="516"/>
        <end position="652"/>
    </location>
</feature>
<organism evidence="9 10">
    <name type="scientific">Rhizoctonia solani</name>
    <dbReference type="NCBI Taxonomy" id="456999"/>
    <lineage>
        <taxon>Eukaryota</taxon>
        <taxon>Fungi</taxon>
        <taxon>Dikarya</taxon>
        <taxon>Basidiomycota</taxon>
        <taxon>Agaricomycotina</taxon>
        <taxon>Agaricomycetes</taxon>
        <taxon>Cantharellales</taxon>
        <taxon>Ceratobasidiaceae</taxon>
        <taxon>Rhizoctonia</taxon>
    </lineage>
</organism>
<feature type="transmembrane region" description="Helical" evidence="7">
    <location>
        <begin position="404"/>
        <end position="425"/>
    </location>
</feature>
<keyword evidence="4 7" id="KW-1133">Transmembrane helix</keyword>
<dbReference type="InterPro" id="IPR002528">
    <property type="entry name" value="MATE_fam"/>
</dbReference>
<feature type="transmembrane region" description="Helical" evidence="7">
    <location>
        <begin position="305"/>
        <end position="325"/>
    </location>
</feature>
<dbReference type="Gene3D" id="1.20.58.120">
    <property type="entry name" value="BAG domain"/>
    <property type="match status" value="1"/>
</dbReference>
<dbReference type="Pfam" id="PF02179">
    <property type="entry name" value="BAG"/>
    <property type="match status" value="1"/>
</dbReference>
<feature type="transmembrane region" description="Helical" evidence="7">
    <location>
        <begin position="155"/>
        <end position="174"/>
    </location>
</feature>
<feature type="compositionally biased region" description="Basic and acidic residues" evidence="6">
    <location>
        <begin position="579"/>
        <end position="591"/>
    </location>
</feature>
<feature type="region of interest" description="Disordered" evidence="6">
    <location>
        <begin position="765"/>
        <end position="859"/>
    </location>
</feature>
<dbReference type="InterPro" id="IPR003103">
    <property type="entry name" value="BAG_domain"/>
</dbReference>
<keyword evidence="3 7" id="KW-0812">Transmembrane</keyword>
<dbReference type="GO" id="GO:0042910">
    <property type="term" value="F:xenobiotic transmembrane transporter activity"/>
    <property type="evidence" value="ECO:0007669"/>
    <property type="project" value="InterPro"/>
</dbReference>
<dbReference type="NCBIfam" id="TIGR00797">
    <property type="entry name" value="matE"/>
    <property type="match status" value="1"/>
</dbReference>
<dbReference type="Proteomes" id="UP000614334">
    <property type="component" value="Unassembled WGS sequence"/>
</dbReference>
<dbReference type="SUPFAM" id="SSF63491">
    <property type="entry name" value="BAG domain"/>
    <property type="match status" value="1"/>
</dbReference>
<evidence type="ECO:0000256" key="4">
    <source>
        <dbReference type="ARBA" id="ARBA00022989"/>
    </source>
</evidence>
<dbReference type="CDD" id="cd13132">
    <property type="entry name" value="MATE_eukaryotic"/>
    <property type="match status" value="1"/>
</dbReference>
<comment type="caution">
    <text evidence="9">The sequence shown here is derived from an EMBL/GenBank/DDBJ whole genome shotgun (WGS) entry which is preliminary data.</text>
</comment>
<dbReference type="PANTHER" id="PTHR11206">
    <property type="entry name" value="MULTIDRUG RESISTANCE PROTEIN"/>
    <property type="match status" value="1"/>
</dbReference>
<evidence type="ECO:0000256" key="3">
    <source>
        <dbReference type="ARBA" id="ARBA00022692"/>
    </source>
</evidence>
<evidence type="ECO:0000256" key="2">
    <source>
        <dbReference type="ARBA" id="ARBA00010199"/>
    </source>
</evidence>
<feature type="transmembrane region" description="Helical" evidence="7">
    <location>
        <begin position="186"/>
        <end position="205"/>
    </location>
</feature>
<feature type="compositionally biased region" description="Acidic residues" evidence="6">
    <location>
        <begin position="26"/>
        <end position="37"/>
    </location>
</feature>
<feature type="region of interest" description="Disordered" evidence="6">
    <location>
        <begin position="1"/>
        <end position="41"/>
    </location>
</feature>
<evidence type="ECO:0000256" key="6">
    <source>
        <dbReference type="SAM" id="MobiDB-lite"/>
    </source>
</evidence>
<dbReference type="GO" id="GO:0051087">
    <property type="term" value="F:protein-folding chaperone binding"/>
    <property type="evidence" value="ECO:0007669"/>
    <property type="project" value="InterPro"/>
</dbReference>
<gene>
    <name evidence="9" type="ORF">RHS01_05146</name>
</gene>
<comment type="subcellular location">
    <subcellularLocation>
        <location evidence="1">Membrane</location>
        <topology evidence="1">Multi-pass membrane protein</topology>
    </subcellularLocation>
</comment>
<dbReference type="PROSITE" id="PS51035">
    <property type="entry name" value="BAG"/>
    <property type="match status" value="1"/>
</dbReference>
<dbReference type="Pfam" id="PF01554">
    <property type="entry name" value="MatE"/>
    <property type="match status" value="2"/>
</dbReference>
<feature type="transmembrane region" description="Helical" evidence="7">
    <location>
        <begin position="127"/>
        <end position="149"/>
    </location>
</feature>
<dbReference type="GO" id="GO:0015297">
    <property type="term" value="F:antiporter activity"/>
    <property type="evidence" value="ECO:0007669"/>
    <property type="project" value="InterPro"/>
</dbReference>
<feature type="transmembrane region" description="Helical" evidence="7">
    <location>
        <begin position="88"/>
        <end position="115"/>
    </location>
</feature>
<dbReference type="InterPro" id="IPR036533">
    <property type="entry name" value="BAG_dom_sf"/>
</dbReference>
<proteinExistence type="inferred from homology"/>
<feature type="compositionally biased region" description="Polar residues" evidence="6">
    <location>
        <begin position="608"/>
        <end position="619"/>
    </location>
</feature>
<feature type="transmembrane region" description="Helical" evidence="7">
    <location>
        <begin position="337"/>
        <end position="355"/>
    </location>
</feature>
<dbReference type="GO" id="GO:0016020">
    <property type="term" value="C:membrane"/>
    <property type="evidence" value="ECO:0007669"/>
    <property type="project" value="UniProtKB-SubCell"/>
</dbReference>
<name>A0A8H7M5D4_9AGAM</name>
<keyword evidence="5 7" id="KW-0472">Membrane</keyword>
<protein>
    <submittedName>
        <fullName evidence="9">MATE efflux family protein</fullName>
    </submittedName>
</protein>
<evidence type="ECO:0000259" key="8">
    <source>
        <dbReference type="PROSITE" id="PS51035"/>
    </source>
</evidence>
<dbReference type="EMBL" id="JACYCF010000008">
    <property type="protein sequence ID" value="KAF8755647.1"/>
    <property type="molecule type" value="Genomic_DNA"/>
</dbReference>
<dbReference type="AlphaFoldDB" id="A0A8H7M5D4"/>
<comment type="similarity">
    <text evidence="2">Belongs to the multi antimicrobial extrusion (MATE) (TC 2.A.66.1) family.</text>
</comment>
<accession>A0A8H7M5D4</accession>
<evidence type="ECO:0000313" key="10">
    <source>
        <dbReference type="Proteomes" id="UP000614334"/>
    </source>
</evidence>
<feature type="transmembrane region" description="Helical" evidence="7">
    <location>
        <begin position="376"/>
        <end position="398"/>
    </location>
</feature>
<evidence type="ECO:0000256" key="5">
    <source>
        <dbReference type="ARBA" id="ARBA00023136"/>
    </source>
</evidence>
<evidence type="ECO:0000256" key="1">
    <source>
        <dbReference type="ARBA" id="ARBA00004141"/>
    </source>
</evidence>
<reference evidence="9" key="1">
    <citation type="submission" date="2020-09" db="EMBL/GenBank/DDBJ databases">
        <title>Comparative genome analyses of four rice-infecting Rhizoctonia solani isolates reveal extensive enrichment of homogalacturonan modification genes.</title>
        <authorList>
            <person name="Lee D.-Y."/>
            <person name="Jeon J."/>
            <person name="Kim K.-T."/>
            <person name="Cheong K."/>
            <person name="Song H."/>
            <person name="Choi G."/>
            <person name="Ko J."/>
            <person name="Opiyo S.O."/>
            <person name="Zuo S."/>
            <person name="Madhav S."/>
            <person name="Lee Y.-H."/>
            <person name="Wang G.-L."/>
        </authorList>
    </citation>
    <scope>NUCLEOTIDE SEQUENCE</scope>
    <source>
        <strain evidence="9">AG1-IA B2</strain>
    </source>
</reference>
<evidence type="ECO:0000313" key="9">
    <source>
        <dbReference type="EMBL" id="KAF8755647.1"/>
    </source>
</evidence>